<keyword evidence="4" id="KW-1185">Reference proteome</keyword>
<proteinExistence type="predicted"/>
<evidence type="ECO:0000259" key="2">
    <source>
        <dbReference type="Pfam" id="PF07727"/>
    </source>
</evidence>
<evidence type="ECO:0000313" key="4">
    <source>
        <dbReference type="Proteomes" id="UP000265520"/>
    </source>
</evidence>
<dbReference type="SUPFAM" id="SSF56672">
    <property type="entry name" value="DNA/RNA polymerases"/>
    <property type="match status" value="1"/>
</dbReference>
<feature type="region of interest" description="Disordered" evidence="1">
    <location>
        <begin position="1"/>
        <end position="41"/>
    </location>
</feature>
<dbReference type="EMBL" id="LXQA010009497">
    <property type="protein sequence ID" value="MCH85977.1"/>
    <property type="molecule type" value="Genomic_DNA"/>
</dbReference>
<dbReference type="AlphaFoldDB" id="A0A392MEN3"/>
<dbReference type="InterPro" id="IPR043502">
    <property type="entry name" value="DNA/RNA_pol_sf"/>
</dbReference>
<feature type="non-terminal residue" evidence="3">
    <location>
        <position position="1"/>
    </location>
</feature>
<sequence length="279" mass="31047">QHHNTAVSSPNSTGSPDITVASPFSAPRTVNPVTPMHPDNTTLPNSPIALPDSQYIFSDNQHTHSNDIDNHATTIPLSNRHSTRVSKPPSYYQDYHCYAASSSKAASQHQIPYPLSSVLSYSHCSSTYKNLCCSISSNIEPKTYNQASKLDCWRKAMDIELQDLADNQTWIVVELPSGKVPIGCKWVYKIKYHANGSIERYKARLVAKGYTQTEGIDYCDIFSPVAKITTVRVLLALAAIKGWHLEQLDVNNAFLHGDLNEEVYMSLPPGYSFVWLKTS</sequence>
<feature type="compositionally biased region" description="Polar residues" evidence="1">
    <location>
        <begin position="1"/>
        <end position="16"/>
    </location>
</feature>
<name>A0A392MEN3_9FABA</name>
<reference evidence="3 4" key="1">
    <citation type="journal article" date="2018" name="Front. Plant Sci.">
        <title>Red Clover (Trifolium pratense) and Zigzag Clover (T. medium) - A Picture of Genomic Similarities and Differences.</title>
        <authorList>
            <person name="Dluhosova J."/>
            <person name="Istvanek J."/>
            <person name="Nedelnik J."/>
            <person name="Repkova J."/>
        </authorList>
    </citation>
    <scope>NUCLEOTIDE SEQUENCE [LARGE SCALE GENOMIC DNA]</scope>
    <source>
        <strain evidence="4">cv. 10/8</strain>
        <tissue evidence="3">Leaf</tissue>
    </source>
</reference>
<organism evidence="3 4">
    <name type="scientific">Trifolium medium</name>
    <dbReference type="NCBI Taxonomy" id="97028"/>
    <lineage>
        <taxon>Eukaryota</taxon>
        <taxon>Viridiplantae</taxon>
        <taxon>Streptophyta</taxon>
        <taxon>Embryophyta</taxon>
        <taxon>Tracheophyta</taxon>
        <taxon>Spermatophyta</taxon>
        <taxon>Magnoliopsida</taxon>
        <taxon>eudicotyledons</taxon>
        <taxon>Gunneridae</taxon>
        <taxon>Pentapetalae</taxon>
        <taxon>rosids</taxon>
        <taxon>fabids</taxon>
        <taxon>Fabales</taxon>
        <taxon>Fabaceae</taxon>
        <taxon>Papilionoideae</taxon>
        <taxon>50 kb inversion clade</taxon>
        <taxon>NPAAA clade</taxon>
        <taxon>Hologalegina</taxon>
        <taxon>IRL clade</taxon>
        <taxon>Trifolieae</taxon>
        <taxon>Trifolium</taxon>
    </lineage>
</organism>
<dbReference type="Proteomes" id="UP000265520">
    <property type="component" value="Unassembled WGS sequence"/>
</dbReference>
<comment type="caution">
    <text evidence="3">The sequence shown here is derived from an EMBL/GenBank/DDBJ whole genome shotgun (WGS) entry which is preliminary data.</text>
</comment>
<dbReference type="InterPro" id="IPR013103">
    <property type="entry name" value="RVT_2"/>
</dbReference>
<evidence type="ECO:0000313" key="3">
    <source>
        <dbReference type="EMBL" id="MCH85977.1"/>
    </source>
</evidence>
<feature type="domain" description="Reverse transcriptase Ty1/copia-type" evidence="2">
    <location>
        <begin position="167"/>
        <end position="272"/>
    </location>
</feature>
<accession>A0A392MEN3</accession>
<evidence type="ECO:0000256" key="1">
    <source>
        <dbReference type="SAM" id="MobiDB-lite"/>
    </source>
</evidence>
<protein>
    <submittedName>
        <fullName evidence="3">Retrovirus-related pol polyprotein from transposon TNT 1-94</fullName>
    </submittedName>
</protein>
<gene>
    <name evidence="3" type="ORF">A2U01_0006830</name>
</gene>
<dbReference type="Pfam" id="PF07727">
    <property type="entry name" value="RVT_2"/>
    <property type="match status" value="1"/>
</dbReference>